<keyword evidence="6 7" id="KW-0472">Membrane</keyword>
<evidence type="ECO:0000259" key="9">
    <source>
        <dbReference type="Pfam" id="PF21088"/>
    </source>
</evidence>
<dbReference type="InterPro" id="IPR006685">
    <property type="entry name" value="MscS_channel_2nd"/>
</dbReference>
<dbReference type="Gene3D" id="3.30.70.100">
    <property type="match status" value="1"/>
</dbReference>
<sequence>MKHLFLTTTMTTQPSAWVRYFQRIDWSQILDKVLGTTLEIILFSVLFLLVNSIGKRLINRGFKSYTSRPGISSTRAKTMHTLSINVLGYTVFFFYLYAVLSVLGVPVGSLLAGAGIVGIALGLGAQGFVADVVTGFFILLEGQIDVGDAVRLGEVTGTVTAVGLRTTIVKSYDGTVNYIPNRNITIVSNLSRSNMQALVSLPMRADADLNTVREVIDQVNDTLVPKVKAIRQGPEILGLTASANGTFSYQVKFLTQNGEQLAVQRQFLAAYIEALHKAGIDLPSAPLTLTK</sequence>
<evidence type="ECO:0000313" key="10">
    <source>
        <dbReference type="EMBL" id="KRN23064.1"/>
    </source>
</evidence>
<name>A0A0R2F3R0_9LACO</name>
<comment type="similarity">
    <text evidence="2">Belongs to the MscS (TC 1.A.23) family.</text>
</comment>
<keyword evidence="5 7" id="KW-1133">Transmembrane helix</keyword>
<dbReference type="InterPro" id="IPR049142">
    <property type="entry name" value="MS_channel_1st"/>
</dbReference>
<feature type="transmembrane region" description="Helical" evidence="7">
    <location>
        <begin position="110"/>
        <end position="140"/>
    </location>
</feature>
<dbReference type="EMBL" id="AYZJ01000029">
    <property type="protein sequence ID" value="KRN23064.1"/>
    <property type="molecule type" value="Genomic_DNA"/>
</dbReference>
<dbReference type="InterPro" id="IPR011066">
    <property type="entry name" value="MscS_channel_C_sf"/>
</dbReference>
<dbReference type="GO" id="GO:0008381">
    <property type="term" value="F:mechanosensitive monoatomic ion channel activity"/>
    <property type="evidence" value="ECO:0007669"/>
    <property type="project" value="InterPro"/>
</dbReference>
<proteinExistence type="inferred from homology"/>
<comment type="subcellular location">
    <subcellularLocation>
        <location evidence="1">Cell membrane</location>
        <topology evidence="1">Multi-pass membrane protein</topology>
    </subcellularLocation>
</comment>
<gene>
    <name evidence="10" type="ORF">FC75_GL001704</name>
</gene>
<dbReference type="AlphaFoldDB" id="A0A0R2F3R0"/>
<reference evidence="10 11" key="1">
    <citation type="journal article" date="2015" name="Genome Announc.">
        <title>Expanding the biotechnology potential of lactobacilli through comparative genomics of 213 strains and associated genera.</title>
        <authorList>
            <person name="Sun Z."/>
            <person name="Harris H.M."/>
            <person name="McCann A."/>
            <person name="Guo C."/>
            <person name="Argimon S."/>
            <person name="Zhang W."/>
            <person name="Yang X."/>
            <person name="Jeffery I.B."/>
            <person name="Cooney J.C."/>
            <person name="Kagawa T.F."/>
            <person name="Liu W."/>
            <person name="Song Y."/>
            <person name="Salvetti E."/>
            <person name="Wrobel A."/>
            <person name="Rasinkangas P."/>
            <person name="Parkhill J."/>
            <person name="Rea M.C."/>
            <person name="O'Sullivan O."/>
            <person name="Ritari J."/>
            <person name="Douillard F.P."/>
            <person name="Paul Ross R."/>
            <person name="Yang R."/>
            <person name="Briner A.E."/>
            <person name="Felis G.E."/>
            <person name="de Vos W.M."/>
            <person name="Barrangou R."/>
            <person name="Klaenhammer T.R."/>
            <person name="Caufield P.W."/>
            <person name="Cui Y."/>
            <person name="Zhang H."/>
            <person name="O'Toole P.W."/>
        </authorList>
    </citation>
    <scope>NUCLEOTIDE SEQUENCE [LARGE SCALE GENOMIC DNA]</scope>
    <source>
        <strain evidence="10 11">DSM 22697</strain>
    </source>
</reference>
<keyword evidence="4 7" id="KW-0812">Transmembrane</keyword>
<dbReference type="Gene3D" id="1.10.287.1260">
    <property type="match status" value="1"/>
</dbReference>
<protein>
    <submittedName>
        <fullName evidence="10">Small-conductance mechanosensitive channel</fullName>
    </submittedName>
</protein>
<dbReference type="PATRIC" id="fig|1423730.4.peg.1781"/>
<evidence type="ECO:0000256" key="3">
    <source>
        <dbReference type="ARBA" id="ARBA00022475"/>
    </source>
</evidence>
<dbReference type="SUPFAM" id="SSF50182">
    <property type="entry name" value="Sm-like ribonucleoproteins"/>
    <property type="match status" value="1"/>
</dbReference>
<dbReference type="InterPro" id="IPR010920">
    <property type="entry name" value="LSM_dom_sf"/>
</dbReference>
<evidence type="ECO:0000256" key="2">
    <source>
        <dbReference type="ARBA" id="ARBA00008017"/>
    </source>
</evidence>
<comment type="caution">
    <text evidence="10">The sequence shown here is derived from an EMBL/GenBank/DDBJ whole genome shotgun (WGS) entry which is preliminary data.</text>
</comment>
<dbReference type="PANTHER" id="PTHR30460">
    <property type="entry name" value="MODERATE CONDUCTANCE MECHANOSENSITIVE CHANNEL YBIO"/>
    <property type="match status" value="1"/>
</dbReference>
<evidence type="ECO:0000256" key="6">
    <source>
        <dbReference type="ARBA" id="ARBA00023136"/>
    </source>
</evidence>
<dbReference type="Proteomes" id="UP000050865">
    <property type="component" value="Unassembled WGS sequence"/>
</dbReference>
<keyword evidence="11" id="KW-1185">Reference proteome</keyword>
<evidence type="ECO:0000259" key="8">
    <source>
        <dbReference type="Pfam" id="PF00924"/>
    </source>
</evidence>
<dbReference type="InterPro" id="IPR011014">
    <property type="entry name" value="MscS_channel_TM-2"/>
</dbReference>
<evidence type="ECO:0000256" key="7">
    <source>
        <dbReference type="SAM" id="Phobius"/>
    </source>
</evidence>
<dbReference type="STRING" id="1423730.FC75_GL001704"/>
<dbReference type="InterPro" id="IPR023408">
    <property type="entry name" value="MscS_beta-dom_sf"/>
</dbReference>
<feature type="domain" description="Mechanosensitive ion channel MscS" evidence="8">
    <location>
        <begin position="129"/>
        <end position="192"/>
    </location>
</feature>
<dbReference type="InterPro" id="IPR045276">
    <property type="entry name" value="YbiO_bact"/>
</dbReference>
<evidence type="ECO:0000256" key="1">
    <source>
        <dbReference type="ARBA" id="ARBA00004651"/>
    </source>
</evidence>
<feature type="transmembrane region" description="Helical" evidence="7">
    <location>
        <begin position="40"/>
        <end position="58"/>
    </location>
</feature>
<dbReference type="Pfam" id="PF00924">
    <property type="entry name" value="MS_channel_2nd"/>
    <property type="match status" value="1"/>
</dbReference>
<evidence type="ECO:0000256" key="4">
    <source>
        <dbReference type="ARBA" id="ARBA00022692"/>
    </source>
</evidence>
<dbReference type="RefSeq" id="WP_225350836.1">
    <property type="nucleotide sequence ID" value="NZ_AYZJ01000029.1"/>
</dbReference>
<feature type="domain" description="Mechanosensitive ion channel transmembrane helices 2/3" evidence="9">
    <location>
        <begin position="87"/>
        <end position="126"/>
    </location>
</feature>
<dbReference type="SUPFAM" id="SSF82689">
    <property type="entry name" value="Mechanosensitive channel protein MscS (YggB), C-terminal domain"/>
    <property type="match status" value="1"/>
</dbReference>
<dbReference type="PANTHER" id="PTHR30460:SF0">
    <property type="entry name" value="MODERATE CONDUCTANCE MECHANOSENSITIVE CHANNEL YBIO"/>
    <property type="match status" value="1"/>
</dbReference>
<dbReference type="GO" id="GO:0005886">
    <property type="term" value="C:plasma membrane"/>
    <property type="evidence" value="ECO:0007669"/>
    <property type="project" value="UniProtKB-SubCell"/>
</dbReference>
<evidence type="ECO:0000313" key="11">
    <source>
        <dbReference type="Proteomes" id="UP000050865"/>
    </source>
</evidence>
<dbReference type="Gene3D" id="2.30.30.60">
    <property type="match status" value="1"/>
</dbReference>
<dbReference type="SUPFAM" id="SSF82861">
    <property type="entry name" value="Mechanosensitive channel protein MscS (YggB), transmembrane region"/>
    <property type="match status" value="1"/>
</dbReference>
<organism evidence="10 11">
    <name type="scientific">Lacticaseibacillus camelliae DSM 22697 = JCM 13995</name>
    <dbReference type="NCBI Taxonomy" id="1423730"/>
    <lineage>
        <taxon>Bacteria</taxon>
        <taxon>Bacillati</taxon>
        <taxon>Bacillota</taxon>
        <taxon>Bacilli</taxon>
        <taxon>Lactobacillales</taxon>
        <taxon>Lactobacillaceae</taxon>
        <taxon>Lacticaseibacillus</taxon>
    </lineage>
</organism>
<evidence type="ECO:0000256" key="5">
    <source>
        <dbReference type="ARBA" id="ARBA00022989"/>
    </source>
</evidence>
<keyword evidence="3" id="KW-1003">Cell membrane</keyword>
<feature type="transmembrane region" description="Helical" evidence="7">
    <location>
        <begin position="79"/>
        <end position="98"/>
    </location>
</feature>
<accession>A0A0R2F3R0</accession>
<dbReference type="Pfam" id="PF21088">
    <property type="entry name" value="MS_channel_1st"/>
    <property type="match status" value="1"/>
</dbReference>